<comment type="caution">
    <text evidence="2">The sequence shown here is derived from an EMBL/GenBank/DDBJ whole genome shotgun (WGS) entry which is preliminary data.</text>
</comment>
<dbReference type="Proteomes" id="UP000541444">
    <property type="component" value="Unassembled WGS sequence"/>
</dbReference>
<dbReference type="PANTHER" id="PTHR33018:SF37">
    <property type="entry name" value="TRANSPOSASE TNP1_EN_SPM-LIKE DOMAIN-CONTAINING PROTEIN"/>
    <property type="match status" value="1"/>
</dbReference>
<proteinExistence type="predicted"/>
<dbReference type="EMBL" id="JACGCM010002317">
    <property type="protein sequence ID" value="KAF6141532.1"/>
    <property type="molecule type" value="Genomic_DNA"/>
</dbReference>
<feature type="chain" id="PRO_5029754597" description="Transposase" evidence="1">
    <location>
        <begin position="19"/>
        <end position="429"/>
    </location>
</feature>
<dbReference type="OrthoDB" id="1297232at2759"/>
<keyword evidence="3" id="KW-1185">Reference proteome</keyword>
<accession>A0A7J7LG24</accession>
<evidence type="ECO:0008006" key="4">
    <source>
        <dbReference type="Google" id="ProtNLM"/>
    </source>
</evidence>
<protein>
    <recommendedName>
        <fullName evidence="4">Transposase</fullName>
    </recommendedName>
</protein>
<organism evidence="2 3">
    <name type="scientific">Kingdonia uniflora</name>
    <dbReference type="NCBI Taxonomy" id="39325"/>
    <lineage>
        <taxon>Eukaryota</taxon>
        <taxon>Viridiplantae</taxon>
        <taxon>Streptophyta</taxon>
        <taxon>Embryophyta</taxon>
        <taxon>Tracheophyta</taxon>
        <taxon>Spermatophyta</taxon>
        <taxon>Magnoliopsida</taxon>
        <taxon>Ranunculales</taxon>
        <taxon>Circaeasteraceae</taxon>
        <taxon>Kingdonia</taxon>
    </lineage>
</organism>
<dbReference type="PANTHER" id="PTHR33018">
    <property type="entry name" value="OS10G0338966 PROTEIN-RELATED"/>
    <property type="match status" value="1"/>
</dbReference>
<sequence length="429" mass="48543">MVFDVITFAWICLHFVIDLDFEWFWSNNGIELVLNTILRCMAHYNLFDNLQLSGDDSNIVDTGNNSSSNASSKKKRGSKSLLNGKKKKIGVNSWGQPNQANSETNTYSSDIGFQVRMHLPIIYESFNDVPNDRIALVVKGLEECYDISHVAWFDLKEKIRDAWKRYKSHLNTTLIVGNSPRDVKLSPAPEFVPREDWVKFIDYCNSEKFLAKSKRNKENRAKLIAPCTLGRTSMPITLHKLAEERGVTDEEIGRVEVYIPAHTKKDKTIQCPDVIAELQNTMRNDPKSIRIGPNDAIAQKFGKERKGGTRDMGAGMSISLMEKVGHIVNENEELLSNNNELKFATEKLRKDLDALTKYVGNIPEKHQHIDKECRLVGCPWRIVAHGVIVGVDPTDMCHSVALGDDFYKVAIHDIVDGNALLFRPNSNIK</sequence>
<dbReference type="InterPro" id="IPR004252">
    <property type="entry name" value="Probable_transposase_24"/>
</dbReference>
<keyword evidence="1" id="KW-0732">Signal</keyword>
<feature type="signal peptide" evidence="1">
    <location>
        <begin position="1"/>
        <end position="18"/>
    </location>
</feature>
<reference evidence="2 3" key="1">
    <citation type="journal article" date="2020" name="IScience">
        <title>Genome Sequencing of the Endangered Kingdonia uniflora (Circaeasteraceae, Ranunculales) Reveals Potential Mechanisms of Evolutionary Specialization.</title>
        <authorList>
            <person name="Sun Y."/>
            <person name="Deng T."/>
            <person name="Zhang A."/>
            <person name="Moore M.J."/>
            <person name="Landis J.B."/>
            <person name="Lin N."/>
            <person name="Zhang H."/>
            <person name="Zhang X."/>
            <person name="Huang J."/>
            <person name="Zhang X."/>
            <person name="Sun H."/>
            <person name="Wang H."/>
        </authorList>
    </citation>
    <scope>NUCLEOTIDE SEQUENCE [LARGE SCALE GENOMIC DNA]</scope>
    <source>
        <strain evidence="2">TB1705</strain>
        <tissue evidence="2">Leaf</tissue>
    </source>
</reference>
<evidence type="ECO:0000256" key="1">
    <source>
        <dbReference type="SAM" id="SignalP"/>
    </source>
</evidence>
<name>A0A7J7LG24_9MAGN</name>
<gene>
    <name evidence="2" type="ORF">GIB67_023041</name>
</gene>
<evidence type="ECO:0000313" key="2">
    <source>
        <dbReference type="EMBL" id="KAF6141532.1"/>
    </source>
</evidence>
<evidence type="ECO:0000313" key="3">
    <source>
        <dbReference type="Proteomes" id="UP000541444"/>
    </source>
</evidence>
<dbReference type="AlphaFoldDB" id="A0A7J7LG24"/>
<dbReference type="Pfam" id="PF03004">
    <property type="entry name" value="Transposase_24"/>
    <property type="match status" value="1"/>
</dbReference>